<accession>A0A554SPR6</accession>
<feature type="compositionally biased region" description="Low complexity" evidence="1">
    <location>
        <begin position="20"/>
        <end position="29"/>
    </location>
</feature>
<protein>
    <submittedName>
        <fullName evidence="3">Acyltransferase family protein</fullName>
    </submittedName>
</protein>
<dbReference type="PANTHER" id="PTHR22753:SF14">
    <property type="entry name" value="MONOACYLGLYCEROL_DIACYLGLYCEROL O-ACYLTRANSFERASE"/>
    <property type="match status" value="1"/>
</dbReference>
<reference evidence="3 4" key="1">
    <citation type="submission" date="2019-07" db="EMBL/GenBank/DDBJ databases">
        <authorList>
            <person name="Zhao L.H."/>
        </authorList>
    </citation>
    <scope>NUCLEOTIDE SEQUENCE [LARGE SCALE GENOMIC DNA]</scope>
    <source>
        <strain evidence="3 4">Co35</strain>
    </source>
</reference>
<dbReference type="GO" id="GO:0016020">
    <property type="term" value="C:membrane"/>
    <property type="evidence" value="ECO:0007669"/>
    <property type="project" value="TreeGrafter"/>
</dbReference>
<keyword evidence="4" id="KW-1185">Reference proteome</keyword>
<keyword evidence="3" id="KW-0012">Acyltransferase</keyword>
<evidence type="ECO:0000256" key="1">
    <source>
        <dbReference type="SAM" id="MobiDB-lite"/>
    </source>
</evidence>
<dbReference type="InterPro" id="IPR002123">
    <property type="entry name" value="Plipid/glycerol_acylTrfase"/>
</dbReference>
<sequence length="376" mass="40347">MNDDLRTIGSSGRPGRGNRRTSPSAAARGLAGGAPAGPARKKNAGERPRLRSVTDDDAAAAAAAAEETASGAGGRDHEQREPRLEELLSALLGGAQRLLGEDWDDRLHGLTAGLAHRLSGDYAIDDFGYDPEVVALLDHLIEPIAEKWFRLEVRGIENIPAEGGALLVGNHSGTVPMDGVITGFAVRKHAERSLRPLGADLVFSLPFVSQLARKLGATLACADDAERLLTRGELAAVWPEGFKGVGKPYSERYKLQRFGRGGFVSAAMRAQVPIIPVSLVGAEEIYPLVGNVPSLARLLGVPYLPITPFFPWLGPLGMVPLPSKWIIEFGEPIRTDAYPAEAADDPMLLFNVTDQVRETIQQNLYTLLGDRGNPFI</sequence>
<feature type="compositionally biased region" description="Low complexity" evidence="1">
    <location>
        <begin position="59"/>
        <end position="69"/>
    </location>
</feature>
<dbReference type="Proteomes" id="UP000316988">
    <property type="component" value="Unassembled WGS sequence"/>
</dbReference>
<dbReference type="RefSeq" id="WP_143911300.1">
    <property type="nucleotide sequence ID" value="NZ_VLNT01000001.1"/>
</dbReference>
<dbReference type="SMART" id="SM00563">
    <property type="entry name" value="PlsC"/>
    <property type="match status" value="1"/>
</dbReference>
<feature type="compositionally biased region" description="Basic and acidic residues" evidence="1">
    <location>
        <begin position="43"/>
        <end position="54"/>
    </location>
</feature>
<dbReference type="GO" id="GO:0016746">
    <property type="term" value="F:acyltransferase activity"/>
    <property type="evidence" value="ECO:0007669"/>
    <property type="project" value="UniProtKB-KW"/>
</dbReference>
<organism evidence="3 4">
    <name type="scientific">Aeromicrobium piscarium</name>
    <dbReference type="NCBI Taxonomy" id="2590901"/>
    <lineage>
        <taxon>Bacteria</taxon>
        <taxon>Bacillati</taxon>
        <taxon>Actinomycetota</taxon>
        <taxon>Actinomycetes</taxon>
        <taxon>Propionibacteriales</taxon>
        <taxon>Nocardioidaceae</taxon>
        <taxon>Aeromicrobium</taxon>
    </lineage>
</organism>
<feature type="domain" description="Phospholipid/glycerol acyltransferase" evidence="2">
    <location>
        <begin position="165"/>
        <end position="282"/>
    </location>
</feature>
<dbReference type="EMBL" id="VLNT01000001">
    <property type="protein sequence ID" value="TSD68353.1"/>
    <property type="molecule type" value="Genomic_DNA"/>
</dbReference>
<dbReference type="CDD" id="cd07987">
    <property type="entry name" value="LPLAT_MGAT-like"/>
    <property type="match status" value="1"/>
</dbReference>
<dbReference type="OrthoDB" id="5241618at2"/>
<keyword evidence="3" id="KW-0808">Transferase</keyword>
<comment type="caution">
    <text evidence="3">The sequence shown here is derived from an EMBL/GenBank/DDBJ whole genome shotgun (WGS) entry which is preliminary data.</text>
</comment>
<dbReference type="Pfam" id="PF01553">
    <property type="entry name" value="Acyltransferase"/>
    <property type="match status" value="1"/>
</dbReference>
<proteinExistence type="predicted"/>
<evidence type="ECO:0000313" key="4">
    <source>
        <dbReference type="Proteomes" id="UP000316988"/>
    </source>
</evidence>
<evidence type="ECO:0000313" key="3">
    <source>
        <dbReference type="EMBL" id="TSD68353.1"/>
    </source>
</evidence>
<dbReference type="PANTHER" id="PTHR22753">
    <property type="entry name" value="TRANSMEMBRANE PROTEIN 68"/>
    <property type="match status" value="1"/>
</dbReference>
<dbReference type="AlphaFoldDB" id="A0A554SPR6"/>
<evidence type="ECO:0000259" key="2">
    <source>
        <dbReference type="SMART" id="SM00563"/>
    </source>
</evidence>
<gene>
    <name evidence="3" type="ORF">FNM00_01800</name>
</gene>
<feature type="region of interest" description="Disordered" evidence="1">
    <location>
        <begin position="1"/>
        <end position="81"/>
    </location>
</feature>
<name>A0A554SPR6_9ACTN</name>
<dbReference type="SUPFAM" id="SSF69593">
    <property type="entry name" value="Glycerol-3-phosphate (1)-acyltransferase"/>
    <property type="match status" value="1"/>
</dbReference>